<proteinExistence type="predicted"/>
<comment type="caution">
    <text evidence="3">The sequence shown here is derived from an EMBL/GenBank/DDBJ whole genome shotgun (WGS) entry which is preliminary data.</text>
</comment>
<dbReference type="Proteomes" id="UP001500839">
    <property type="component" value="Unassembled WGS sequence"/>
</dbReference>
<keyword evidence="4" id="KW-1185">Reference proteome</keyword>
<evidence type="ECO:0000313" key="4">
    <source>
        <dbReference type="Proteomes" id="UP001500839"/>
    </source>
</evidence>
<evidence type="ECO:0000256" key="1">
    <source>
        <dbReference type="SAM" id="MobiDB-lite"/>
    </source>
</evidence>
<feature type="signal peptide" evidence="2">
    <location>
        <begin position="1"/>
        <end position="26"/>
    </location>
</feature>
<gene>
    <name evidence="3" type="ORF">GCM10023353_12290</name>
</gene>
<feature type="region of interest" description="Disordered" evidence="1">
    <location>
        <begin position="133"/>
        <end position="233"/>
    </location>
</feature>
<protein>
    <submittedName>
        <fullName evidence="3">Uncharacterized protein</fullName>
    </submittedName>
</protein>
<dbReference type="RefSeq" id="WP_182359591.1">
    <property type="nucleotide sequence ID" value="NZ_BAABKQ010000001.1"/>
</dbReference>
<evidence type="ECO:0000256" key="2">
    <source>
        <dbReference type="SAM" id="SignalP"/>
    </source>
</evidence>
<sequence length="263" mass="26625">MKTRATAALPALAAALALAGCGSSIADSSSSTPASDAPAVQSPDTDADAIRTAFDNARSGPEGAWDELTIGCRAIMSMMLGGKDGLADAFAQDPPGPVTVTDVYVAGDTAALAYVDEEGPHTDLWVRTGDGWKSDCGPDAPDLPIRPGTKASTEPAPSATAKSSMPENVPAAQPAPVATKHMPPPANAEPAQDLAPPAPAAVEQSVTTADSAPPVGFTGAPRGEPQPLTGKTIDYCMDDPTMYQPGTTMFTDGTTGWTQDCAS</sequence>
<accession>A0ABP9CG58</accession>
<organism evidence="3 4">
    <name type="scientific">Tomitella cavernea</name>
    <dbReference type="NCBI Taxonomy" id="1387982"/>
    <lineage>
        <taxon>Bacteria</taxon>
        <taxon>Bacillati</taxon>
        <taxon>Actinomycetota</taxon>
        <taxon>Actinomycetes</taxon>
        <taxon>Mycobacteriales</taxon>
        <taxon>Tomitella</taxon>
    </lineage>
</organism>
<feature type="compositionally biased region" description="Low complexity" evidence="1">
    <location>
        <begin position="23"/>
        <end position="39"/>
    </location>
</feature>
<evidence type="ECO:0000313" key="3">
    <source>
        <dbReference type="EMBL" id="GAA4809757.1"/>
    </source>
</evidence>
<reference evidence="4" key="1">
    <citation type="journal article" date="2019" name="Int. J. Syst. Evol. Microbiol.">
        <title>The Global Catalogue of Microorganisms (GCM) 10K type strain sequencing project: providing services to taxonomists for standard genome sequencing and annotation.</title>
        <authorList>
            <consortium name="The Broad Institute Genomics Platform"/>
            <consortium name="The Broad Institute Genome Sequencing Center for Infectious Disease"/>
            <person name="Wu L."/>
            <person name="Ma J."/>
        </authorList>
    </citation>
    <scope>NUCLEOTIDE SEQUENCE [LARGE SCALE GENOMIC DNA]</scope>
    <source>
        <strain evidence="4">JCM 18542</strain>
    </source>
</reference>
<feature type="region of interest" description="Disordered" evidence="1">
    <location>
        <begin position="23"/>
        <end position="47"/>
    </location>
</feature>
<dbReference type="EMBL" id="BAABKQ010000001">
    <property type="protein sequence ID" value="GAA4809757.1"/>
    <property type="molecule type" value="Genomic_DNA"/>
</dbReference>
<dbReference type="PROSITE" id="PS51257">
    <property type="entry name" value="PROKAR_LIPOPROTEIN"/>
    <property type="match status" value="1"/>
</dbReference>
<feature type="chain" id="PRO_5045400480" evidence="2">
    <location>
        <begin position="27"/>
        <end position="263"/>
    </location>
</feature>
<keyword evidence="2" id="KW-0732">Signal</keyword>
<name>A0ABP9CG58_9ACTN</name>